<dbReference type="NCBIfam" id="TIGR01777">
    <property type="entry name" value="yfcH"/>
    <property type="match status" value="1"/>
</dbReference>
<evidence type="ECO:0000259" key="2">
    <source>
        <dbReference type="Pfam" id="PF01370"/>
    </source>
</evidence>
<dbReference type="PANTHER" id="PTHR11092:SF0">
    <property type="entry name" value="EPIMERASE FAMILY PROTEIN SDR39U1"/>
    <property type="match status" value="1"/>
</dbReference>
<accession>A0A0K9GQD5</accession>
<evidence type="ECO:0000259" key="3">
    <source>
        <dbReference type="Pfam" id="PF08338"/>
    </source>
</evidence>
<feature type="domain" description="NAD-dependent epimerase/dehydratase" evidence="2">
    <location>
        <begin position="3"/>
        <end position="217"/>
    </location>
</feature>
<dbReference type="EMBL" id="LFZW01000001">
    <property type="protein sequence ID" value="KMY48853.1"/>
    <property type="molecule type" value="Genomic_DNA"/>
</dbReference>
<dbReference type="OrthoDB" id="9801773at2"/>
<proteinExistence type="inferred from homology"/>
<gene>
    <name evidence="4" type="ORF">AC625_04420</name>
</gene>
<reference evidence="5" key="1">
    <citation type="submission" date="2015-07" db="EMBL/GenBank/DDBJ databases">
        <title>Genome sequencing project for genomic taxonomy and phylogenomics of Bacillus-like bacteria.</title>
        <authorList>
            <person name="Liu B."/>
            <person name="Wang J."/>
            <person name="Zhu Y."/>
            <person name="Liu G."/>
            <person name="Chen Q."/>
            <person name="Chen Z."/>
            <person name="Lan J."/>
            <person name="Che J."/>
            <person name="Ge C."/>
            <person name="Shi H."/>
            <person name="Pan Z."/>
            <person name="Liu X."/>
        </authorList>
    </citation>
    <scope>NUCLEOTIDE SEQUENCE [LARGE SCALE GENOMIC DNA]</scope>
    <source>
        <strain evidence="5">FJAT-27997</strain>
    </source>
</reference>
<name>A0A0K9GQD5_9BACI</name>
<evidence type="ECO:0000313" key="5">
    <source>
        <dbReference type="Proteomes" id="UP000037146"/>
    </source>
</evidence>
<dbReference type="Pfam" id="PF01370">
    <property type="entry name" value="Epimerase"/>
    <property type="match status" value="1"/>
</dbReference>
<evidence type="ECO:0000256" key="1">
    <source>
        <dbReference type="ARBA" id="ARBA00009353"/>
    </source>
</evidence>
<sequence>MKIAIAGGSGFVGMALIQELRKENHEIYILTRNPENKKPITGVKYVKWLDQSASPENELAGIDAFINLSGESLNSGRWTNKRKRIIVESRVETTREMTRILSMLTKKPAVVINASAIGYYGTSEKEVFTEKSETIEEDFLSRTVQLWEKEASRAKAYCGRLVFARFGVILGKSAGALPMMVTPYQLFAGGTIGTGRQWLSWIHVKDVARALLFCVNHEAINGPVNFSAPSPQQMKYFGKTIGTVLHRPHWFPVPPFLLKTMLGEMSTLVLEGQKVIPDVLQHHEFTFAYPDLKAALHDLLK</sequence>
<dbReference type="STRING" id="1679170.AC625_04420"/>
<dbReference type="InterPro" id="IPR036291">
    <property type="entry name" value="NAD(P)-bd_dom_sf"/>
</dbReference>
<dbReference type="PATRIC" id="fig|1679170.3.peg.951"/>
<dbReference type="PANTHER" id="PTHR11092">
    <property type="entry name" value="SUGAR NUCLEOTIDE EPIMERASE RELATED"/>
    <property type="match status" value="1"/>
</dbReference>
<protein>
    <submittedName>
        <fullName evidence="4">Multidrug MFS transporter</fullName>
    </submittedName>
</protein>
<organism evidence="4 5">
    <name type="scientific">Peribacillus loiseleuriae</name>
    <dbReference type="NCBI Taxonomy" id="1679170"/>
    <lineage>
        <taxon>Bacteria</taxon>
        <taxon>Bacillati</taxon>
        <taxon>Bacillota</taxon>
        <taxon>Bacilli</taxon>
        <taxon>Bacillales</taxon>
        <taxon>Bacillaceae</taxon>
        <taxon>Peribacillus</taxon>
    </lineage>
</organism>
<dbReference type="InterPro" id="IPR013549">
    <property type="entry name" value="DUF1731"/>
</dbReference>
<keyword evidence="5" id="KW-1185">Reference proteome</keyword>
<dbReference type="Pfam" id="PF08338">
    <property type="entry name" value="DUF1731"/>
    <property type="match status" value="1"/>
</dbReference>
<comment type="similarity">
    <text evidence="1">Belongs to the NAD(P)-dependent epimerase/dehydratase family. SDR39U1 subfamily.</text>
</comment>
<evidence type="ECO:0000313" key="4">
    <source>
        <dbReference type="EMBL" id="KMY48853.1"/>
    </source>
</evidence>
<dbReference type="InterPro" id="IPR001509">
    <property type="entry name" value="Epimerase_deHydtase"/>
</dbReference>
<dbReference type="RefSeq" id="WP_049680180.1">
    <property type="nucleotide sequence ID" value="NZ_LFZW01000001.1"/>
</dbReference>
<dbReference type="AlphaFoldDB" id="A0A0K9GQD5"/>
<dbReference type="InterPro" id="IPR010099">
    <property type="entry name" value="SDR39U1"/>
</dbReference>
<dbReference type="Proteomes" id="UP000037146">
    <property type="component" value="Unassembled WGS sequence"/>
</dbReference>
<feature type="domain" description="DUF1731" evidence="3">
    <location>
        <begin position="253"/>
        <end position="299"/>
    </location>
</feature>
<dbReference type="CDD" id="cd05242">
    <property type="entry name" value="SDR_a8"/>
    <property type="match status" value="1"/>
</dbReference>
<comment type="caution">
    <text evidence="4">The sequence shown here is derived from an EMBL/GenBank/DDBJ whole genome shotgun (WGS) entry which is preliminary data.</text>
</comment>
<dbReference type="SUPFAM" id="SSF51735">
    <property type="entry name" value="NAD(P)-binding Rossmann-fold domains"/>
    <property type="match status" value="1"/>
</dbReference>
<dbReference type="Gene3D" id="3.40.50.720">
    <property type="entry name" value="NAD(P)-binding Rossmann-like Domain"/>
    <property type="match status" value="1"/>
</dbReference>